<dbReference type="PANTHER" id="PTHR42894">
    <property type="entry name" value="N-(5'-PHOSPHORIBOSYL)ANTHRANILATE ISOMERASE"/>
    <property type="match status" value="1"/>
</dbReference>
<evidence type="ECO:0000256" key="3">
    <source>
        <dbReference type="ARBA" id="ARBA00012572"/>
    </source>
</evidence>
<dbReference type="Proteomes" id="UP001597251">
    <property type="component" value="Unassembled WGS sequence"/>
</dbReference>
<evidence type="ECO:0000256" key="7">
    <source>
        <dbReference type="ARBA" id="ARBA00023141"/>
    </source>
</evidence>
<name>A0ABW4BUX7_9LACO</name>
<dbReference type="InterPro" id="IPR001240">
    <property type="entry name" value="PRAI_dom"/>
</dbReference>
<reference evidence="12" key="1">
    <citation type="journal article" date="2019" name="Int. J. Syst. Evol. Microbiol.">
        <title>The Global Catalogue of Microorganisms (GCM) 10K type strain sequencing project: providing services to taxonomists for standard genome sequencing and annotation.</title>
        <authorList>
            <consortium name="The Broad Institute Genomics Platform"/>
            <consortium name="The Broad Institute Genome Sequencing Center for Infectious Disease"/>
            <person name="Wu L."/>
            <person name="Ma J."/>
        </authorList>
    </citation>
    <scope>NUCLEOTIDE SEQUENCE [LARGE SCALE GENOMIC DNA]</scope>
    <source>
        <strain evidence="12">CCM 8936</strain>
    </source>
</reference>
<evidence type="ECO:0000256" key="4">
    <source>
        <dbReference type="ARBA" id="ARBA00022272"/>
    </source>
</evidence>
<dbReference type="GO" id="GO:0016853">
    <property type="term" value="F:isomerase activity"/>
    <property type="evidence" value="ECO:0007669"/>
    <property type="project" value="UniProtKB-KW"/>
</dbReference>
<dbReference type="InterPro" id="IPR013785">
    <property type="entry name" value="Aldolase_TIM"/>
</dbReference>
<comment type="pathway">
    <text evidence="2 9">Amino-acid biosynthesis; L-tryptophan biosynthesis; L-tryptophan from chorismate: step 3/5.</text>
</comment>
<organism evidence="11 12">
    <name type="scientific">Companilactobacillus keshanensis</name>
    <dbReference type="NCBI Taxonomy" id="2486003"/>
    <lineage>
        <taxon>Bacteria</taxon>
        <taxon>Bacillati</taxon>
        <taxon>Bacillota</taxon>
        <taxon>Bacilli</taxon>
        <taxon>Lactobacillales</taxon>
        <taxon>Lactobacillaceae</taxon>
        <taxon>Companilactobacillus</taxon>
    </lineage>
</organism>
<keyword evidence="7 9" id="KW-0057">Aromatic amino acid biosynthesis</keyword>
<dbReference type="Pfam" id="PF00697">
    <property type="entry name" value="PRAI"/>
    <property type="match status" value="1"/>
</dbReference>
<dbReference type="HAMAP" id="MF_00135">
    <property type="entry name" value="PRAI"/>
    <property type="match status" value="1"/>
</dbReference>
<evidence type="ECO:0000256" key="2">
    <source>
        <dbReference type="ARBA" id="ARBA00004664"/>
    </source>
</evidence>
<evidence type="ECO:0000256" key="1">
    <source>
        <dbReference type="ARBA" id="ARBA00001164"/>
    </source>
</evidence>
<dbReference type="SUPFAM" id="SSF51366">
    <property type="entry name" value="Ribulose-phoshate binding barrel"/>
    <property type="match status" value="1"/>
</dbReference>
<comment type="catalytic activity">
    <reaction evidence="1 9">
        <text>N-(5-phospho-beta-D-ribosyl)anthranilate = 1-(2-carboxyphenylamino)-1-deoxy-D-ribulose 5-phosphate</text>
        <dbReference type="Rhea" id="RHEA:21540"/>
        <dbReference type="ChEBI" id="CHEBI:18277"/>
        <dbReference type="ChEBI" id="CHEBI:58613"/>
        <dbReference type="EC" id="5.3.1.24"/>
    </reaction>
</comment>
<accession>A0ABW4BUX7</accession>
<evidence type="ECO:0000256" key="5">
    <source>
        <dbReference type="ARBA" id="ARBA00022605"/>
    </source>
</evidence>
<evidence type="ECO:0000256" key="9">
    <source>
        <dbReference type="HAMAP-Rule" id="MF_00135"/>
    </source>
</evidence>
<keyword evidence="5 9" id="KW-0028">Amino-acid biosynthesis</keyword>
<evidence type="ECO:0000313" key="11">
    <source>
        <dbReference type="EMBL" id="MFD1419021.1"/>
    </source>
</evidence>
<keyword evidence="12" id="KW-1185">Reference proteome</keyword>
<dbReference type="EC" id="5.3.1.24" evidence="3 9"/>
<dbReference type="PANTHER" id="PTHR42894:SF1">
    <property type="entry name" value="N-(5'-PHOSPHORIBOSYL)ANTHRANILATE ISOMERASE"/>
    <property type="match status" value="1"/>
</dbReference>
<evidence type="ECO:0000256" key="8">
    <source>
        <dbReference type="ARBA" id="ARBA00023235"/>
    </source>
</evidence>
<dbReference type="Gene3D" id="3.20.20.70">
    <property type="entry name" value="Aldolase class I"/>
    <property type="match status" value="1"/>
</dbReference>
<feature type="domain" description="N-(5'phosphoribosyl) anthranilate isomerase (PRAI)" evidence="10">
    <location>
        <begin position="4"/>
        <end position="186"/>
    </location>
</feature>
<dbReference type="InterPro" id="IPR044643">
    <property type="entry name" value="TrpF_fam"/>
</dbReference>
<dbReference type="RefSeq" id="WP_125676154.1">
    <property type="nucleotide sequence ID" value="NZ_JBHTOI010000047.1"/>
</dbReference>
<evidence type="ECO:0000313" key="12">
    <source>
        <dbReference type="Proteomes" id="UP001597251"/>
    </source>
</evidence>
<comment type="caution">
    <text evidence="11">The sequence shown here is derived from an EMBL/GenBank/DDBJ whole genome shotgun (WGS) entry which is preliminary data.</text>
</comment>
<comment type="similarity">
    <text evidence="9">Belongs to the TrpF family.</text>
</comment>
<dbReference type="InterPro" id="IPR011060">
    <property type="entry name" value="RibuloseP-bd_barrel"/>
</dbReference>
<protein>
    <recommendedName>
        <fullName evidence="4 9">N-(5'-phosphoribosyl)anthranilate isomerase</fullName>
        <shortName evidence="9">PRAI</shortName>
        <ecNumber evidence="3 9">5.3.1.24</ecNumber>
    </recommendedName>
</protein>
<keyword evidence="8 9" id="KW-0413">Isomerase</keyword>
<keyword evidence="6 9" id="KW-0822">Tryptophan biosynthesis</keyword>
<evidence type="ECO:0000259" key="10">
    <source>
        <dbReference type="Pfam" id="PF00697"/>
    </source>
</evidence>
<gene>
    <name evidence="9" type="primary">trpF</name>
    <name evidence="11" type="ORF">ACFQ42_09710</name>
</gene>
<sequence>MTKIKICGLMTESDIKAVNQAVPDYAGFIFAEGRHHVELEQVIKLRKLLDPKIISVGVFVDAPINVMLEAVYSGAISIIQLHGNESEKLVDRLKDLDMKVIQVFKLPTNKIIQTHADLLMIDSGSGDGKKLDWSSLLLKPNILAGAIDINNVATAIKQVAPDIIDVSRGVETDNKKDPLKIKQIVNKVHKL</sequence>
<proteinExistence type="inferred from homology"/>
<evidence type="ECO:0000256" key="6">
    <source>
        <dbReference type="ARBA" id="ARBA00022822"/>
    </source>
</evidence>
<dbReference type="CDD" id="cd00405">
    <property type="entry name" value="PRAI"/>
    <property type="match status" value="1"/>
</dbReference>
<dbReference type="EMBL" id="JBHTOI010000047">
    <property type="protein sequence ID" value="MFD1419021.1"/>
    <property type="molecule type" value="Genomic_DNA"/>
</dbReference>